<keyword evidence="10" id="KW-1185">Reference proteome</keyword>
<proteinExistence type="predicted"/>
<feature type="domain" description="Penicillin-binding protein transpeptidase" evidence="7">
    <location>
        <begin position="149"/>
        <end position="401"/>
    </location>
</feature>
<feature type="domain" description="Glycosyl transferase family 51" evidence="8">
    <location>
        <begin position="10"/>
        <end position="51"/>
    </location>
</feature>
<evidence type="ECO:0000313" key="10">
    <source>
        <dbReference type="Proteomes" id="UP000535890"/>
    </source>
</evidence>
<evidence type="ECO:0000256" key="1">
    <source>
        <dbReference type="ARBA" id="ARBA00012448"/>
    </source>
</evidence>
<dbReference type="SUPFAM" id="SSF56601">
    <property type="entry name" value="beta-lactamase/transpeptidase-like"/>
    <property type="match status" value="1"/>
</dbReference>
<reference evidence="9 10" key="1">
    <citation type="submission" date="2020-07" db="EMBL/GenBank/DDBJ databases">
        <title>Sequencing the genomes of 1000 actinobacteria strains.</title>
        <authorList>
            <person name="Klenk H.-P."/>
        </authorList>
    </citation>
    <scope>NUCLEOTIDE SEQUENCE [LARGE SCALE GENOMIC DNA]</scope>
    <source>
        <strain evidence="9 10">DSM 45772</strain>
    </source>
</reference>
<keyword evidence="3" id="KW-0808">Transferase</keyword>
<dbReference type="GO" id="GO:0008658">
    <property type="term" value="F:penicillin binding"/>
    <property type="evidence" value="ECO:0007669"/>
    <property type="project" value="InterPro"/>
</dbReference>
<keyword evidence="4" id="KW-0378">Hydrolase</keyword>
<protein>
    <recommendedName>
        <fullName evidence="1">serine-type D-Ala-D-Ala carboxypeptidase</fullName>
        <ecNumber evidence="1">3.4.16.4</ecNumber>
    </recommendedName>
</protein>
<name>A0A7Y9DY01_9PSEU</name>
<keyword evidence="9" id="KW-0645">Protease</keyword>
<dbReference type="GO" id="GO:0009002">
    <property type="term" value="F:serine-type D-Ala-D-Ala carboxypeptidase activity"/>
    <property type="evidence" value="ECO:0007669"/>
    <property type="project" value="UniProtKB-EC"/>
</dbReference>
<evidence type="ECO:0000259" key="8">
    <source>
        <dbReference type="Pfam" id="PF00912"/>
    </source>
</evidence>
<dbReference type="GO" id="GO:0008955">
    <property type="term" value="F:peptidoglycan glycosyltransferase activity"/>
    <property type="evidence" value="ECO:0007669"/>
    <property type="project" value="TreeGrafter"/>
</dbReference>
<comment type="caution">
    <text evidence="9">The sequence shown here is derived from an EMBL/GenBank/DDBJ whole genome shotgun (WGS) entry which is preliminary data.</text>
</comment>
<dbReference type="AlphaFoldDB" id="A0A7Y9DY01"/>
<dbReference type="GO" id="GO:0009252">
    <property type="term" value="P:peptidoglycan biosynthetic process"/>
    <property type="evidence" value="ECO:0007669"/>
    <property type="project" value="TreeGrafter"/>
</dbReference>
<evidence type="ECO:0000259" key="7">
    <source>
        <dbReference type="Pfam" id="PF00905"/>
    </source>
</evidence>
<keyword evidence="2" id="KW-0328">Glycosyltransferase</keyword>
<evidence type="ECO:0000256" key="5">
    <source>
        <dbReference type="ARBA" id="ARBA00034000"/>
    </source>
</evidence>
<dbReference type="PANTHER" id="PTHR32282:SF33">
    <property type="entry name" value="PEPTIDOGLYCAN GLYCOSYLTRANSFERASE"/>
    <property type="match status" value="1"/>
</dbReference>
<evidence type="ECO:0000256" key="2">
    <source>
        <dbReference type="ARBA" id="ARBA00022676"/>
    </source>
</evidence>
<dbReference type="Pfam" id="PF00905">
    <property type="entry name" value="Transpeptidase"/>
    <property type="match status" value="1"/>
</dbReference>
<evidence type="ECO:0000256" key="3">
    <source>
        <dbReference type="ARBA" id="ARBA00022679"/>
    </source>
</evidence>
<dbReference type="EC" id="3.4.16.4" evidence="1"/>
<dbReference type="InterPro" id="IPR001460">
    <property type="entry name" value="PCN-bd_Tpept"/>
</dbReference>
<organism evidence="9 10">
    <name type="scientific">Actinomycetospora corticicola</name>
    <dbReference type="NCBI Taxonomy" id="663602"/>
    <lineage>
        <taxon>Bacteria</taxon>
        <taxon>Bacillati</taxon>
        <taxon>Actinomycetota</taxon>
        <taxon>Actinomycetes</taxon>
        <taxon>Pseudonocardiales</taxon>
        <taxon>Pseudonocardiaceae</taxon>
        <taxon>Actinomycetospora</taxon>
    </lineage>
</organism>
<dbReference type="EMBL" id="JACCBN010000001">
    <property type="protein sequence ID" value="NYD37511.1"/>
    <property type="molecule type" value="Genomic_DNA"/>
</dbReference>
<dbReference type="InterPro" id="IPR012338">
    <property type="entry name" value="Beta-lactam/transpept-like"/>
</dbReference>
<dbReference type="InterPro" id="IPR050396">
    <property type="entry name" value="Glycosyltr_51/Transpeptidase"/>
</dbReference>
<gene>
    <name evidence="9" type="ORF">BJ983_003613</name>
</gene>
<comment type="catalytic activity">
    <reaction evidence="5">
        <text>Preferential cleavage: (Ac)2-L-Lys-D-Ala-|-D-Ala. Also transpeptidation of peptidyl-alanyl moieties that are N-acyl substituents of D-alanine.</text>
        <dbReference type="EC" id="3.4.16.4"/>
    </reaction>
</comment>
<evidence type="ECO:0000256" key="4">
    <source>
        <dbReference type="ARBA" id="ARBA00022801"/>
    </source>
</evidence>
<dbReference type="InterPro" id="IPR001264">
    <property type="entry name" value="Glyco_trans_51"/>
</dbReference>
<dbReference type="Pfam" id="PF00912">
    <property type="entry name" value="Transgly"/>
    <property type="match status" value="1"/>
</dbReference>
<accession>A0A7Y9DY01</accession>
<feature type="region of interest" description="Disordered" evidence="6">
    <location>
        <begin position="368"/>
        <end position="388"/>
    </location>
</feature>
<sequence length="472" mass="48001">MEIAGAARGVATLTVPQAALLAGIVRSPQGYDPTTRPEAARARRGEVLRAMTDVGSISSAQAAAADDAPLGMLSPLARPAPGCGAASEGLGFFCRYAGEELAEAGIPSSELRTGGYTVRTTLDPDAQARADAAAGRVGTSSGVANVVAVVAPGTGSRPVLALATNREYGPDAGQGQSSLPLVTAPLRGAGSVYKIFTAAAALEQGLISPDSELDVPERYTSAISPGYTVENLGSYDDRMTLTRALATSPNTTFVELEDRIGSIGPVVDAARALGLRRTLDAPSPGGGGTIGEAVAAQDQASFTLGPNPTSPLELANVAATLVADGRWCPPTPILSVTDREGRAMDLPAPPCEQAVPASIAADLRTALSRDHTDGTSADAADETGWDRPMIGKTGTTQVSASSAFVGATSSYAGAVLTFSDRGAPQPVCTDPVRVCSDGTLTGGSVPAETWYRTMEPLHRGLPEGDLVTGRSD</sequence>
<evidence type="ECO:0000256" key="6">
    <source>
        <dbReference type="SAM" id="MobiDB-lite"/>
    </source>
</evidence>
<evidence type="ECO:0000313" key="9">
    <source>
        <dbReference type="EMBL" id="NYD37511.1"/>
    </source>
</evidence>
<dbReference type="GO" id="GO:0030288">
    <property type="term" value="C:outer membrane-bounded periplasmic space"/>
    <property type="evidence" value="ECO:0007669"/>
    <property type="project" value="TreeGrafter"/>
</dbReference>
<dbReference type="Proteomes" id="UP000535890">
    <property type="component" value="Unassembled WGS sequence"/>
</dbReference>
<dbReference type="PANTHER" id="PTHR32282">
    <property type="entry name" value="BINDING PROTEIN TRANSPEPTIDASE, PUTATIVE-RELATED"/>
    <property type="match status" value="1"/>
</dbReference>
<dbReference type="InterPro" id="IPR036950">
    <property type="entry name" value="PBP_transglycosylase"/>
</dbReference>
<keyword evidence="9" id="KW-0121">Carboxypeptidase</keyword>
<dbReference type="Gene3D" id="1.10.3810.10">
    <property type="entry name" value="Biosynthetic peptidoglycan transglycosylase-like"/>
    <property type="match status" value="1"/>
</dbReference>
<dbReference type="RefSeq" id="WP_179795061.1">
    <property type="nucleotide sequence ID" value="NZ_BAABHP010000025.1"/>
</dbReference>
<dbReference type="Gene3D" id="3.40.710.10">
    <property type="entry name" value="DD-peptidase/beta-lactamase superfamily"/>
    <property type="match status" value="1"/>
</dbReference>